<sequence>MTLQGEVMNTSSPYREFKLRVPIWDISDDDDGDCSDIASVFAILSVTPPETPLARLYDSFYDVSAARYNGDPHGRIGRGDVLIFLSDADDECFIAIDLFDEDTDQMNTIGIGLRAPSDRAQEIERHLQSIRSSAEVASALLQGDLGIKDSHSVEHFPRVVPNHDTEAVQHAQFFRGGCLIHATSST</sequence>
<accession>A0A517ZB77</accession>
<organism evidence="1 2">
    <name type="scientific">Maioricimonas rarisocia</name>
    <dbReference type="NCBI Taxonomy" id="2528026"/>
    <lineage>
        <taxon>Bacteria</taxon>
        <taxon>Pseudomonadati</taxon>
        <taxon>Planctomycetota</taxon>
        <taxon>Planctomycetia</taxon>
        <taxon>Planctomycetales</taxon>
        <taxon>Planctomycetaceae</taxon>
        <taxon>Maioricimonas</taxon>
    </lineage>
</organism>
<dbReference type="KEGG" id="mri:Mal4_40350"/>
<evidence type="ECO:0000313" key="1">
    <source>
        <dbReference type="EMBL" id="QDU39689.1"/>
    </source>
</evidence>
<reference evidence="1 2" key="1">
    <citation type="submission" date="2019-02" db="EMBL/GenBank/DDBJ databases">
        <title>Deep-cultivation of Planctomycetes and their phenomic and genomic characterization uncovers novel biology.</title>
        <authorList>
            <person name="Wiegand S."/>
            <person name="Jogler M."/>
            <person name="Boedeker C."/>
            <person name="Pinto D."/>
            <person name="Vollmers J."/>
            <person name="Rivas-Marin E."/>
            <person name="Kohn T."/>
            <person name="Peeters S.H."/>
            <person name="Heuer A."/>
            <person name="Rast P."/>
            <person name="Oberbeckmann S."/>
            <person name="Bunk B."/>
            <person name="Jeske O."/>
            <person name="Meyerdierks A."/>
            <person name="Storesund J.E."/>
            <person name="Kallscheuer N."/>
            <person name="Luecker S."/>
            <person name="Lage O.M."/>
            <person name="Pohl T."/>
            <person name="Merkel B.J."/>
            <person name="Hornburger P."/>
            <person name="Mueller R.-W."/>
            <person name="Bruemmer F."/>
            <person name="Labrenz M."/>
            <person name="Spormann A.M."/>
            <person name="Op den Camp H."/>
            <person name="Overmann J."/>
            <person name="Amann R."/>
            <person name="Jetten M.S.M."/>
            <person name="Mascher T."/>
            <person name="Medema M.H."/>
            <person name="Devos D.P."/>
            <person name="Kaster A.-K."/>
            <person name="Ovreas L."/>
            <person name="Rohde M."/>
            <person name="Galperin M.Y."/>
            <person name="Jogler C."/>
        </authorList>
    </citation>
    <scope>NUCLEOTIDE SEQUENCE [LARGE SCALE GENOMIC DNA]</scope>
    <source>
        <strain evidence="1 2">Mal4</strain>
    </source>
</reference>
<evidence type="ECO:0000313" key="2">
    <source>
        <dbReference type="Proteomes" id="UP000320496"/>
    </source>
</evidence>
<proteinExistence type="predicted"/>
<gene>
    <name evidence="1" type="ORF">Mal4_40350</name>
</gene>
<dbReference type="AlphaFoldDB" id="A0A517ZB77"/>
<dbReference type="Proteomes" id="UP000320496">
    <property type="component" value="Chromosome"/>
</dbReference>
<dbReference type="EMBL" id="CP036275">
    <property type="protein sequence ID" value="QDU39689.1"/>
    <property type="molecule type" value="Genomic_DNA"/>
</dbReference>
<keyword evidence="2" id="KW-1185">Reference proteome</keyword>
<name>A0A517ZB77_9PLAN</name>
<protein>
    <submittedName>
        <fullName evidence="1">Uncharacterized protein</fullName>
    </submittedName>
</protein>